<reference evidence="1" key="1">
    <citation type="submission" date="2020-11" db="EMBL/GenBank/DDBJ databases">
        <authorList>
            <person name="Davenport K.M."/>
            <person name="Bickhart D.M."/>
            <person name="Smith T.P.L."/>
            <person name="Murdoch B.M."/>
            <person name="Rosen B.D."/>
        </authorList>
    </citation>
    <scope>NUCLEOTIDE SEQUENCE [LARGE SCALE GENOMIC DNA]</scope>
    <source>
        <strain evidence="1">OAR_USU_Benz2616</strain>
    </source>
</reference>
<organism evidence="1">
    <name type="scientific">Ovis aries</name>
    <name type="common">Sheep</name>
    <dbReference type="NCBI Taxonomy" id="9940"/>
    <lineage>
        <taxon>Eukaryota</taxon>
        <taxon>Metazoa</taxon>
        <taxon>Chordata</taxon>
        <taxon>Craniata</taxon>
        <taxon>Vertebrata</taxon>
        <taxon>Euteleostomi</taxon>
        <taxon>Mammalia</taxon>
        <taxon>Eutheria</taxon>
        <taxon>Laurasiatheria</taxon>
        <taxon>Artiodactyla</taxon>
        <taxon>Ruminantia</taxon>
        <taxon>Pecora</taxon>
        <taxon>Bovidae</taxon>
        <taxon>Caprinae</taxon>
        <taxon>Ovis</taxon>
    </lineage>
</organism>
<evidence type="ECO:0000313" key="1">
    <source>
        <dbReference type="Ensembl" id="ENSOARP00020018782.2"/>
    </source>
</evidence>
<reference evidence="1" key="2">
    <citation type="submission" date="2025-08" db="UniProtKB">
        <authorList>
            <consortium name="Ensembl"/>
        </authorList>
    </citation>
    <scope>IDENTIFICATION</scope>
</reference>
<gene>
    <name evidence="1" type="primary">IL9R</name>
</gene>
<proteinExistence type="predicted"/>
<reference evidence="1" key="3">
    <citation type="submission" date="2025-09" db="UniProtKB">
        <authorList>
            <consortium name="Ensembl"/>
        </authorList>
    </citation>
    <scope>IDENTIFICATION</scope>
</reference>
<dbReference type="Ensembl" id="ENSOART00020022657.2">
    <property type="protein sequence ID" value="ENSOARP00020018782.2"/>
    <property type="gene ID" value="ENSOARG00020014501.2"/>
</dbReference>
<name>A0AC11BRK0_SHEEP</name>
<accession>A0AC11BRK0</accession>
<sequence>MREWVVACLKRPPHSTTSGGRCSQHSPSAQPLPGWTLQSEVLMREAGTCFLLCACVCAWLGLGVPVLGDRGGPGPGAFTCHNNNVLRIECRWPGPAPGQGAGSWLLFTSNVVPGSKHKCVFWADVCTVELPPEEVLVPADNFTITFHRHISGKEQVSLVDPQYLPRRHVKLDPPSDLQSNVSSEHCVLTWSVSPALEPLAMLLSYELAFKRQEEAWEWARHKDRIVGVTWLKLEAAELDSGSAYEARLRVQMAALEGEVAEEERYEGVWSDWSQPACFAAPRRRGRLVPALGQPSSTLVAVCLFLLLSSLIYLLFKLSPRMKTALYQDVPSPGPFFQPLYSVHNGDFQTWIGARGASPQAGRDHAGPPRGALLEARVREAVALLRCDPADAWPSAGLGEEGGPGPGLPAGVLPAGRVEWGEPSPAYLPQEDWAPAGCPQPVPPQCEGSSGDYCALDCSGGPPCSSSSSSSQGPQEAASCGRSPEGQGQKGPSATRAGQRRPVCVRCCCSSVP</sequence>
<protein>
    <submittedName>
        <fullName evidence="1">Interleukin 9 receptor</fullName>
    </submittedName>
</protein>